<dbReference type="AlphaFoldDB" id="A0A2N8ZAD2"/>
<gene>
    <name evidence="1" type="ORF">VTAP4600_A0910</name>
</gene>
<evidence type="ECO:0000313" key="2">
    <source>
        <dbReference type="Proteomes" id="UP000235828"/>
    </source>
</evidence>
<keyword evidence="2" id="KW-1185">Reference proteome</keyword>
<dbReference type="KEGG" id="vta:A0910"/>
<dbReference type="Proteomes" id="UP000235828">
    <property type="component" value="Chromosome A"/>
</dbReference>
<name>A0A2N8ZAD2_9VIBR</name>
<organism evidence="1 2">
    <name type="scientific">Vibrio tapetis subsp. tapetis</name>
    <dbReference type="NCBI Taxonomy" id="1671868"/>
    <lineage>
        <taxon>Bacteria</taxon>
        <taxon>Pseudomonadati</taxon>
        <taxon>Pseudomonadota</taxon>
        <taxon>Gammaproteobacteria</taxon>
        <taxon>Vibrionales</taxon>
        <taxon>Vibrionaceae</taxon>
        <taxon>Vibrio</taxon>
    </lineage>
</organism>
<reference evidence="1 2" key="1">
    <citation type="submission" date="2017-10" db="EMBL/GenBank/DDBJ databases">
        <authorList>
            <person name="Banno H."/>
            <person name="Chua N.-H."/>
        </authorList>
    </citation>
    <scope>NUCLEOTIDE SEQUENCE [LARGE SCALE GENOMIC DNA]</scope>
    <source>
        <strain evidence="1">Vibrio tapetis CECT4600</strain>
    </source>
</reference>
<evidence type="ECO:0008006" key="3">
    <source>
        <dbReference type="Google" id="ProtNLM"/>
    </source>
</evidence>
<evidence type="ECO:0000313" key="1">
    <source>
        <dbReference type="EMBL" id="SON48889.1"/>
    </source>
</evidence>
<proteinExistence type="predicted"/>
<accession>A0A2N8ZAD2</accession>
<dbReference type="PROSITE" id="PS51257">
    <property type="entry name" value="PROKAR_LIPOPROTEIN"/>
    <property type="match status" value="1"/>
</dbReference>
<dbReference type="OrthoDB" id="6107025at2"/>
<protein>
    <recommendedName>
        <fullName evidence="3">Entericidin EcnAB</fullName>
    </recommendedName>
</protein>
<sequence>MKIALTTVAIVLFLSGCADTWKGVQSDSSTIWDETKKTTNKVVKDTKEVIHEATE</sequence>
<dbReference type="RefSeq" id="WP_102521656.1">
    <property type="nucleotide sequence ID" value="NZ_LT960611.1"/>
</dbReference>
<dbReference type="EMBL" id="LT960611">
    <property type="protein sequence ID" value="SON48889.1"/>
    <property type="molecule type" value="Genomic_DNA"/>
</dbReference>